<reference evidence="11 12" key="1">
    <citation type="submission" date="2019-10" db="EMBL/GenBank/DDBJ databases">
        <title>Prolixibacter strains distinguished by the presence of nitrate reductase genes were adept at nitrate-dependent anaerobic corrosion of metallic iron and carbon steel.</title>
        <authorList>
            <person name="Iino T."/>
            <person name="Shono N."/>
            <person name="Ito K."/>
            <person name="Nakamura R."/>
            <person name="Sueoka K."/>
            <person name="Harayama S."/>
            <person name="Ohkuma M."/>
        </authorList>
    </citation>
    <scope>NUCLEOTIDE SEQUENCE [LARGE SCALE GENOMIC DNA]</scope>
    <source>
        <strain evidence="11 12">JCM 13498</strain>
    </source>
</reference>
<evidence type="ECO:0000256" key="2">
    <source>
        <dbReference type="ARBA" id="ARBA00007353"/>
    </source>
</evidence>
<protein>
    <recommendedName>
        <fullName evidence="10">Purine nucleoside phosphorylase</fullName>
    </recommendedName>
</protein>
<dbReference type="AlphaFoldDB" id="A0A5M4AZ06"/>
<evidence type="ECO:0000256" key="9">
    <source>
        <dbReference type="ARBA" id="ARBA00049893"/>
    </source>
</evidence>
<dbReference type="Gene3D" id="3.60.140.10">
    <property type="entry name" value="CNF1/YfiH-like putative cysteine hydrolases"/>
    <property type="match status" value="1"/>
</dbReference>
<dbReference type="OrthoDB" id="4279at2"/>
<dbReference type="InterPro" id="IPR003730">
    <property type="entry name" value="Cu_polyphenol_OxRdtase"/>
</dbReference>
<dbReference type="Proteomes" id="UP000391834">
    <property type="component" value="Unassembled WGS sequence"/>
</dbReference>
<comment type="catalytic activity">
    <reaction evidence="8">
        <text>adenosine + phosphate = alpha-D-ribose 1-phosphate + adenine</text>
        <dbReference type="Rhea" id="RHEA:27642"/>
        <dbReference type="ChEBI" id="CHEBI:16335"/>
        <dbReference type="ChEBI" id="CHEBI:16708"/>
        <dbReference type="ChEBI" id="CHEBI:43474"/>
        <dbReference type="ChEBI" id="CHEBI:57720"/>
        <dbReference type="EC" id="2.4.2.1"/>
    </reaction>
    <physiologicalReaction direction="left-to-right" evidence="8">
        <dbReference type="Rhea" id="RHEA:27643"/>
    </physiologicalReaction>
</comment>
<evidence type="ECO:0000256" key="10">
    <source>
        <dbReference type="RuleBase" id="RU361274"/>
    </source>
</evidence>
<keyword evidence="3" id="KW-0808">Transferase</keyword>
<gene>
    <name evidence="11" type="ORF">PbJCM13498_18770</name>
</gene>
<dbReference type="GO" id="GO:0016787">
    <property type="term" value="F:hydrolase activity"/>
    <property type="evidence" value="ECO:0007669"/>
    <property type="project" value="UniProtKB-KW"/>
</dbReference>
<dbReference type="PANTHER" id="PTHR30616">
    <property type="entry name" value="UNCHARACTERIZED PROTEIN YFIH"/>
    <property type="match status" value="1"/>
</dbReference>
<sequence>MRKTQLEQLPVYVFSRFSGYPEIVHFSTTRNGGQSHGRYKTLNLGFNSGDEEYNVQANREILSNALDLKPGHLVFTVQTHSSRVAKITSEVLSWNDQTRREKLNETDALITNVPNICIAIKTADCIPVLLYDPQHKAMAAIHAGWRGTVGRIVAKTIDSMKQEYGTLPENLIAGIGPGIGPDVYEVGPEVVEIVHQQLGKNHGLIQYYPQKSDHQQSPHLDLWKANYVQLLETGLPEENIEIAELCTLSHPEEFYSARRDGAATGRMATGIMIRT</sequence>
<dbReference type="Pfam" id="PF02578">
    <property type="entry name" value="Cu-oxidase_4"/>
    <property type="match status" value="1"/>
</dbReference>
<evidence type="ECO:0000256" key="6">
    <source>
        <dbReference type="ARBA" id="ARBA00022833"/>
    </source>
</evidence>
<dbReference type="SUPFAM" id="SSF64438">
    <property type="entry name" value="CNF1/YfiH-like putative cysteine hydrolases"/>
    <property type="match status" value="1"/>
</dbReference>
<comment type="catalytic activity">
    <reaction evidence="7">
        <text>adenosine + H2O + H(+) = inosine + NH4(+)</text>
        <dbReference type="Rhea" id="RHEA:24408"/>
        <dbReference type="ChEBI" id="CHEBI:15377"/>
        <dbReference type="ChEBI" id="CHEBI:15378"/>
        <dbReference type="ChEBI" id="CHEBI:16335"/>
        <dbReference type="ChEBI" id="CHEBI:17596"/>
        <dbReference type="ChEBI" id="CHEBI:28938"/>
        <dbReference type="EC" id="3.5.4.4"/>
    </reaction>
    <physiologicalReaction direction="left-to-right" evidence="7">
        <dbReference type="Rhea" id="RHEA:24409"/>
    </physiologicalReaction>
</comment>
<dbReference type="InterPro" id="IPR038371">
    <property type="entry name" value="Cu_polyphenol_OxRdtase_sf"/>
</dbReference>
<evidence type="ECO:0000256" key="7">
    <source>
        <dbReference type="ARBA" id="ARBA00047989"/>
    </source>
</evidence>
<comment type="catalytic activity">
    <reaction evidence="1">
        <text>inosine + phosphate = alpha-D-ribose 1-phosphate + hypoxanthine</text>
        <dbReference type="Rhea" id="RHEA:27646"/>
        <dbReference type="ChEBI" id="CHEBI:17368"/>
        <dbReference type="ChEBI" id="CHEBI:17596"/>
        <dbReference type="ChEBI" id="CHEBI:43474"/>
        <dbReference type="ChEBI" id="CHEBI:57720"/>
        <dbReference type="EC" id="2.4.2.1"/>
    </reaction>
    <physiologicalReaction direction="left-to-right" evidence="1">
        <dbReference type="Rhea" id="RHEA:27647"/>
    </physiologicalReaction>
</comment>
<evidence type="ECO:0000256" key="8">
    <source>
        <dbReference type="ARBA" id="ARBA00048968"/>
    </source>
</evidence>
<evidence type="ECO:0000313" key="11">
    <source>
        <dbReference type="EMBL" id="GET33014.1"/>
    </source>
</evidence>
<evidence type="ECO:0000256" key="1">
    <source>
        <dbReference type="ARBA" id="ARBA00000553"/>
    </source>
</evidence>
<evidence type="ECO:0000256" key="3">
    <source>
        <dbReference type="ARBA" id="ARBA00022679"/>
    </source>
</evidence>
<dbReference type="NCBIfam" id="TIGR00726">
    <property type="entry name" value="peptidoglycan editing factor PgeF"/>
    <property type="match status" value="1"/>
</dbReference>
<dbReference type="RefSeq" id="WP_025862890.1">
    <property type="nucleotide sequence ID" value="NZ_BLAX01000001.1"/>
</dbReference>
<dbReference type="GO" id="GO:0017061">
    <property type="term" value="F:S-methyl-5-thioadenosine phosphorylase activity"/>
    <property type="evidence" value="ECO:0007669"/>
    <property type="project" value="UniProtKB-EC"/>
</dbReference>
<evidence type="ECO:0000256" key="4">
    <source>
        <dbReference type="ARBA" id="ARBA00022723"/>
    </source>
</evidence>
<dbReference type="EMBL" id="BLAX01000001">
    <property type="protein sequence ID" value="GET33014.1"/>
    <property type="molecule type" value="Genomic_DNA"/>
</dbReference>
<name>A0A5M4AZ06_9BACT</name>
<dbReference type="InterPro" id="IPR011324">
    <property type="entry name" value="Cytotoxic_necrot_fac-like_cat"/>
</dbReference>
<keyword evidence="4" id="KW-0479">Metal-binding</keyword>
<keyword evidence="12" id="KW-1185">Reference proteome</keyword>
<keyword evidence="6" id="KW-0862">Zinc</keyword>
<accession>A0A5M4AZ06</accession>
<comment type="caution">
    <text evidence="11">The sequence shown here is derived from an EMBL/GenBank/DDBJ whole genome shotgun (WGS) entry which is preliminary data.</text>
</comment>
<keyword evidence="5" id="KW-0378">Hydrolase</keyword>
<comment type="catalytic activity">
    <reaction evidence="9">
        <text>S-methyl-5'-thioadenosine + phosphate = 5-(methylsulfanyl)-alpha-D-ribose 1-phosphate + adenine</text>
        <dbReference type="Rhea" id="RHEA:11852"/>
        <dbReference type="ChEBI" id="CHEBI:16708"/>
        <dbReference type="ChEBI" id="CHEBI:17509"/>
        <dbReference type="ChEBI" id="CHEBI:43474"/>
        <dbReference type="ChEBI" id="CHEBI:58533"/>
        <dbReference type="EC" id="2.4.2.28"/>
    </reaction>
    <physiologicalReaction direction="left-to-right" evidence="9">
        <dbReference type="Rhea" id="RHEA:11853"/>
    </physiologicalReaction>
</comment>
<dbReference type="PANTHER" id="PTHR30616:SF2">
    <property type="entry name" value="PURINE NUCLEOSIDE PHOSPHORYLASE LACC1"/>
    <property type="match status" value="1"/>
</dbReference>
<comment type="similarity">
    <text evidence="2 10">Belongs to the purine nucleoside phosphorylase YfiH/LACC1 family.</text>
</comment>
<organism evidence="11 12">
    <name type="scientific">Prolixibacter bellariivorans</name>
    <dbReference type="NCBI Taxonomy" id="314319"/>
    <lineage>
        <taxon>Bacteria</taxon>
        <taxon>Pseudomonadati</taxon>
        <taxon>Bacteroidota</taxon>
        <taxon>Bacteroidia</taxon>
        <taxon>Marinilabiliales</taxon>
        <taxon>Prolixibacteraceae</taxon>
        <taxon>Prolixibacter</taxon>
    </lineage>
</organism>
<evidence type="ECO:0000256" key="5">
    <source>
        <dbReference type="ARBA" id="ARBA00022801"/>
    </source>
</evidence>
<dbReference type="GO" id="GO:0005507">
    <property type="term" value="F:copper ion binding"/>
    <property type="evidence" value="ECO:0007669"/>
    <property type="project" value="TreeGrafter"/>
</dbReference>
<dbReference type="CDD" id="cd16833">
    <property type="entry name" value="YfiH"/>
    <property type="match status" value="1"/>
</dbReference>
<proteinExistence type="inferred from homology"/>
<evidence type="ECO:0000313" key="12">
    <source>
        <dbReference type="Proteomes" id="UP000391834"/>
    </source>
</evidence>